<evidence type="ECO:0000313" key="1">
    <source>
        <dbReference type="EMBL" id="SHH75401.1"/>
    </source>
</evidence>
<proteinExistence type="predicted"/>
<dbReference type="Proteomes" id="UP000183967">
    <property type="component" value="Unassembled WGS sequence"/>
</dbReference>
<sequence>MPNDLLCDEFQDIVAEVLIRHKSILDIITKLEESNARINRALIKSVTSCGCISINAKKQEFKHESLKEAKNTIDNHLEGKMCDSCKEKIEEELGKHLFYIAALCNSLDLNFYDLIIKEYKKLNTLGIYTLR</sequence>
<dbReference type="AlphaFoldDB" id="A0A1M5VJJ3"/>
<gene>
    <name evidence="1" type="ORF">SAMN02745135_01966</name>
</gene>
<dbReference type="OrthoDB" id="2988649at2"/>
<evidence type="ECO:0008006" key="3">
    <source>
        <dbReference type="Google" id="ProtNLM"/>
    </source>
</evidence>
<evidence type="ECO:0000313" key="2">
    <source>
        <dbReference type="Proteomes" id="UP000183967"/>
    </source>
</evidence>
<accession>A0A1M5VJJ3</accession>
<keyword evidence="2" id="KW-1185">Reference proteome</keyword>
<name>A0A1M5VJJ3_9FIRM</name>
<organism evidence="1 2">
    <name type="scientific">Caloranaerobacter azorensis DSM 13643</name>
    <dbReference type="NCBI Taxonomy" id="1121264"/>
    <lineage>
        <taxon>Bacteria</taxon>
        <taxon>Bacillati</taxon>
        <taxon>Bacillota</taxon>
        <taxon>Tissierellia</taxon>
        <taxon>Tissierellales</taxon>
        <taxon>Thermohalobacteraceae</taxon>
        <taxon>Caloranaerobacter</taxon>
    </lineage>
</organism>
<dbReference type="RefSeq" id="WP_073197337.1">
    <property type="nucleotide sequence ID" value="NZ_FQXO01000062.1"/>
</dbReference>
<reference evidence="2" key="1">
    <citation type="submission" date="2016-11" db="EMBL/GenBank/DDBJ databases">
        <authorList>
            <person name="Varghese N."/>
            <person name="Submissions S."/>
        </authorList>
    </citation>
    <scope>NUCLEOTIDE SEQUENCE [LARGE SCALE GENOMIC DNA]</scope>
    <source>
        <strain evidence="2">DSM 13643</strain>
    </source>
</reference>
<dbReference type="EMBL" id="FQXO01000062">
    <property type="protein sequence ID" value="SHH75401.1"/>
    <property type="molecule type" value="Genomic_DNA"/>
</dbReference>
<protein>
    <recommendedName>
        <fullName evidence="3">DUF1573 domain-containing protein</fullName>
    </recommendedName>
</protein>